<organism evidence="2 4">
    <name type="scientific">Mammaliicoccus lentus</name>
    <name type="common">Staphylococcus lentus</name>
    <dbReference type="NCBI Taxonomy" id="42858"/>
    <lineage>
        <taxon>Bacteria</taxon>
        <taxon>Bacillati</taxon>
        <taxon>Bacillota</taxon>
        <taxon>Bacilli</taxon>
        <taxon>Bacillales</taxon>
        <taxon>Staphylococcaceae</taxon>
        <taxon>Mammaliicoccus</taxon>
    </lineage>
</organism>
<protein>
    <submittedName>
        <fullName evidence="2">Uncharacterized protein</fullName>
    </submittedName>
</protein>
<evidence type="ECO:0000313" key="4">
    <source>
        <dbReference type="Proteomes" id="UP001223261"/>
    </source>
</evidence>
<sequence>MKENNENIERYSTQAKELLNLKIITKDEYEERIQDYTDYTNSEGKYSRKQ</sequence>
<evidence type="ECO:0000313" key="1">
    <source>
        <dbReference type="EMBL" id="MBU6114960.1"/>
    </source>
</evidence>
<dbReference type="Proteomes" id="UP000770161">
    <property type="component" value="Unassembled WGS sequence"/>
</dbReference>
<gene>
    <name evidence="1" type="ORF">KQ656_13405</name>
    <name evidence="2" type="ORF">PYH69_10780</name>
</gene>
<accession>A0AAP1RNZ7</accession>
<dbReference type="Proteomes" id="UP001223261">
    <property type="component" value="Chromosome"/>
</dbReference>
<keyword evidence="3" id="KW-1185">Reference proteome</keyword>
<evidence type="ECO:0000313" key="2">
    <source>
        <dbReference type="EMBL" id="WHI59203.1"/>
    </source>
</evidence>
<proteinExistence type="predicted"/>
<dbReference type="EMBL" id="CP118848">
    <property type="protein sequence ID" value="WHI59203.1"/>
    <property type="molecule type" value="Genomic_DNA"/>
</dbReference>
<dbReference type="GeneID" id="99676068"/>
<reference evidence="2" key="2">
    <citation type="journal article" date="2023" name="Antibiotics">
        <title>Prevalence and Molecular Characterization of Methicillin-Resistant Staphylococci (MRS) and Mammaliicocci (MRM) in Dromedary Camels from Algeria: First Detection of SCCmec-mecC Hybrid in Methicillin-Resistant Mammaliicoccus lentus.</title>
        <authorList>
            <person name="Belhout C."/>
            <person name="Boyen F."/>
            <person name="Vereecke N."/>
            <person name="Theuns S."/>
            <person name="Taibi N."/>
            <person name="Stegger M."/>
            <person name="de la Fe-Rodriguez P.Y."/>
            <person name="Bouayad L."/>
            <person name="Elgroud R."/>
            <person name="Butaye P."/>
        </authorList>
    </citation>
    <scope>NUCLEOTIDE SEQUENCE</scope>
    <source>
        <strain evidence="2">7048</strain>
    </source>
</reference>
<dbReference type="RefSeq" id="WP_017001154.1">
    <property type="nucleotide sequence ID" value="NZ_CABIVY010000037.1"/>
</dbReference>
<evidence type="ECO:0000313" key="3">
    <source>
        <dbReference type="Proteomes" id="UP000770161"/>
    </source>
</evidence>
<dbReference type="AlphaFoldDB" id="A0AAP1RNZ7"/>
<reference evidence="1 3" key="1">
    <citation type="submission" date="2021-06" db="EMBL/GenBank/DDBJ databases">
        <title>Staphylococcus lentus K169 genome sequencing.</title>
        <authorList>
            <person name="Sundareshan S."/>
            <person name="Akhila D.S."/>
            <person name="Prachi D."/>
            <person name="Sivakumar R."/>
            <person name="Rajendhran J."/>
            <person name="Isloor S."/>
            <person name="Hegde N.R."/>
        </authorList>
    </citation>
    <scope>NUCLEOTIDE SEQUENCE [LARGE SCALE GENOMIC DNA]</scope>
    <source>
        <strain evidence="1 3">K169</strain>
    </source>
</reference>
<name>A0AAP1RNZ7_MAMLE</name>
<dbReference type="EMBL" id="JAHLZN010000043">
    <property type="protein sequence ID" value="MBU6114960.1"/>
    <property type="molecule type" value="Genomic_DNA"/>
</dbReference>